<dbReference type="SUPFAM" id="SSF52266">
    <property type="entry name" value="SGNH hydrolase"/>
    <property type="match status" value="1"/>
</dbReference>
<dbReference type="InterPro" id="IPR005181">
    <property type="entry name" value="SASA"/>
</dbReference>
<keyword evidence="2" id="KW-0732">Signal</keyword>
<evidence type="ECO:0000259" key="3">
    <source>
        <dbReference type="Pfam" id="PF03629"/>
    </source>
</evidence>
<gene>
    <name evidence="4" type="ORF">SNE40_003462</name>
</gene>
<dbReference type="GO" id="GO:0001681">
    <property type="term" value="F:sialate O-acetylesterase activity"/>
    <property type="evidence" value="ECO:0007669"/>
    <property type="project" value="InterPro"/>
</dbReference>
<feature type="domain" description="Sialate O-acetylesterase" evidence="3">
    <location>
        <begin position="105"/>
        <end position="298"/>
    </location>
</feature>
<feature type="chain" id="PRO_5042970392" description="Sialate O-acetylesterase domain-containing protein" evidence="2">
    <location>
        <begin position="19"/>
        <end position="492"/>
    </location>
</feature>
<evidence type="ECO:0000256" key="1">
    <source>
        <dbReference type="ARBA" id="ARBA00022801"/>
    </source>
</evidence>
<keyword evidence="1" id="KW-0378">Hydrolase</keyword>
<evidence type="ECO:0000313" key="5">
    <source>
        <dbReference type="Proteomes" id="UP001347796"/>
    </source>
</evidence>
<keyword evidence="5" id="KW-1185">Reference proteome</keyword>
<protein>
    <recommendedName>
        <fullName evidence="3">Sialate O-acetylesterase domain-containing protein</fullName>
    </recommendedName>
</protein>
<dbReference type="GO" id="GO:0005975">
    <property type="term" value="P:carbohydrate metabolic process"/>
    <property type="evidence" value="ECO:0007669"/>
    <property type="project" value="TreeGrafter"/>
</dbReference>
<comment type="caution">
    <text evidence="4">The sequence shown here is derived from an EMBL/GenBank/DDBJ whole genome shotgun (WGS) entry which is preliminary data.</text>
</comment>
<dbReference type="EMBL" id="JAZGQO010000002">
    <property type="protein sequence ID" value="KAK6191882.1"/>
    <property type="molecule type" value="Genomic_DNA"/>
</dbReference>
<dbReference type="Gene3D" id="3.40.50.1110">
    <property type="entry name" value="SGNH hydrolase"/>
    <property type="match status" value="1"/>
</dbReference>
<dbReference type="InterPro" id="IPR036514">
    <property type="entry name" value="SGNH_hydro_sf"/>
</dbReference>
<name>A0AAN8Q8M7_PATCE</name>
<accession>A0AAN8Q8M7</accession>
<organism evidence="4 5">
    <name type="scientific">Patella caerulea</name>
    <name type="common">Rayed Mediterranean limpet</name>
    <dbReference type="NCBI Taxonomy" id="87958"/>
    <lineage>
        <taxon>Eukaryota</taxon>
        <taxon>Metazoa</taxon>
        <taxon>Spiralia</taxon>
        <taxon>Lophotrochozoa</taxon>
        <taxon>Mollusca</taxon>
        <taxon>Gastropoda</taxon>
        <taxon>Patellogastropoda</taxon>
        <taxon>Patelloidea</taxon>
        <taxon>Patellidae</taxon>
        <taxon>Patella</taxon>
    </lineage>
</organism>
<dbReference type="PANTHER" id="PTHR22901">
    <property type="entry name" value="SIALATE O-ACETYLESTERASE"/>
    <property type="match status" value="1"/>
</dbReference>
<evidence type="ECO:0000313" key="4">
    <source>
        <dbReference type="EMBL" id="KAK6191882.1"/>
    </source>
</evidence>
<evidence type="ECO:0000256" key="2">
    <source>
        <dbReference type="SAM" id="SignalP"/>
    </source>
</evidence>
<dbReference type="AlphaFoldDB" id="A0AAN8Q8M7"/>
<dbReference type="InterPro" id="IPR039329">
    <property type="entry name" value="SIAE"/>
</dbReference>
<dbReference type="Proteomes" id="UP001347796">
    <property type="component" value="Unassembled WGS sequence"/>
</dbReference>
<feature type="signal peptide" evidence="2">
    <location>
        <begin position="1"/>
        <end position="18"/>
    </location>
</feature>
<reference evidence="4 5" key="1">
    <citation type="submission" date="2024-01" db="EMBL/GenBank/DDBJ databases">
        <title>The genome of the rayed Mediterranean limpet Patella caerulea (Linnaeus, 1758).</title>
        <authorList>
            <person name="Anh-Thu Weber A."/>
            <person name="Halstead-Nussloch G."/>
        </authorList>
    </citation>
    <scope>NUCLEOTIDE SEQUENCE [LARGE SCALE GENOMIC DNA]</scope>
    <source>
        <strain evidence="4">AATW-2023a</strain>
        <tissue evidence="4">Whole specimen</tissue>
    </source>
</reference>
<sequence length="492" mass="53933">MEFMILILLVFAVSGSDAALRFSASYGDHMVLQRGPHKAVVWGYADKNHEKVTIQIVGHGSPVQTTTANGIWKAKLPAMTSPGPFVITASSSDGNVSLHDVLFGDVWVCSGQSNMAFNMQSVNNSAYELKKALTFDKIRLFHVRDVESPTPLADIKTVQTPWTAPSAKSVPTFSALCLLYGEYLYNHRKYPIGLIESAWGGTPIEAWSGPDAIKDCSGHARKRNPHTPSVLWNAMINPLLATTIYGAIWFQGEANSRHSAKYACQQPAMVKEWRNKFHHASLGETSLNFPFGFVQLAANSADHSKIGGFPGLRWAQTANMGHVPNPKMPHSFMAVAMDLPDFHSPRGSIHSRFKQDVAERLGLAGLGVAYGEKGLSFQGPYPTSFNTKTKGHLVIEYDHGHTVVDVRAKDGFEICCSATSETTCGTNDTWVAAPVLTHHGATVTLNVAGCHDKHWVGLRYSWRESPCEFKKCCVYGRDNDLPAPAFIRNTAF</sequence>
<dbReference type="PANTHER" id="PTHR22901:SF0">
    <property type="entry name" value="SIALATE O-ACETYLESTERASE"/>
    <property type="match status" value="1"/>
</dbReference>
<proteinExistence type="predicted"/>
<dbReference type="Pfam" id="PF03629">
    <property type="entry name" value="SASA"/>
    <property type="match status" value="1"/>
</dbReference>